<dbReference type="Gene3D" id="3.40.50.10330">
    <property type="entry name" value="Probable inorganic polyphosphate/atp-NAD kinase, domain 1"/>
    <property type="match status" value="1"/>
</dbReference>
<feature type="binding site" evidence="8">
    <location>
        <position position="164"/>
    </location>
    <ligand>
        <name>NAD(+)</name>
        <dbReference type="ChEBI" id="CHEBI:57540"/>
    </ligand>
</feature>
<keyword evidence="1 8" id="KW-0808">Transferase</keyword>
<dbReference type="FunFam" id="2.60.200.30:FF:000009">
    <property type="entry name" value="Poly(P)/ATP NAD kinase"/>
    <property type="match status" value="1"/>
</dbReference>
<dbReference type="GO" id="GO:0051287">
    <property type="term" value="F:NAD binding"/>
    <property type="evidence" value="ECO:0007669"/>
    <property type="project" value="UniProtKB-ARBA"/>
</dbReference>
<dbReference type="InterPro" id="IPR016064">
    <property type="entry name" value="NAD/diacylglycerol_kinase_sf"/>
</dbReference>
<dbReference type="InterPro" id="IPR017437">
    <property type="entry name" value="ATP-NAD_kinase_PpnK-typ_C"/>
</dbReference>
<protein>
    <recommendedName>
        <fullName evidence="8">NAD kinase</fullName>
        <ecNumber evidence="8">2.7.1.23</ecNumber>
    </recommendedName>
    <alternativeName>
        <fullName evidence="8">ATP-dependent NAD kinase</fullName>
    </alternativeName>
</protein>
<evidence type="ECO:0000256" key="6">
    <source>
        <dbReference type="ARBA" id="ARBA00023027"/>
    </source>
</evidence>
<proteinExistence type="inferred from homology"/>
<keyword evidence="3 8" id="KW-0418">Kinase</keyword>
<feature type="binding site" evidence="8">
    <location>
        <position position="145"/>
    </location>
    <ligand>
        <name>NAD(+)</name>
        <dbReference type="ChEBI" id="CHEBI:57540"/>
    </ligand>
</feature>
<keyword evidence="4 8" id="KW-0067">ATP-binding</keyword>
<dbReference type="GO" id="GO:0019674">
    <property type="term" value="P:NAD+ metabolic process"/>
    <property type="evidence" value="ECO:0007669"/>
    <property type="project" value="InterPro"/>
</dbReference>
<organism evidence="9 10">
    <name type="scientific">Desulfobacca acetoxidans (strain ATCC 700848 / DSM 11109 / ASRB2)</name>
    <dbReference type="NCBI Taxonomy" id="880072"/>
    <lineage>
        <taxon>Bacteria</taxon>
        <taxon>Pseudomonadati</taxon>
        <taxon>Thermodesulfobacteriota</taxon>
        <taxon>Desulfobaccia</taxon>
        <taxon>Desulfobaccales</taxon>
        <taxon>Desulfobaccaceae</taxon>
        <taxon>Desulfobacca</taxon>
    </lineage>
</organism>
<feature type="active site" description="Proton acceptor" evidence="8">
    <location>
        <position position="60"/>
    </location>
</feature>
<evidence type="ECO:0000256" key="1">
    <source>
        <dbReference type="ARBA" id="ARBA00022679"/>
    </source>
</evidence>
<dbReference type="HOGENOM" id="CLU_008831_0_1_7"/>
<name>F2NDH3_DESAR</name>
<comment type="catalytic activity">
    <reaction evidence="7 8">
        <text>NAD(+) + ATP = ADP + NADP(+) + H(+)</text>
        <dbReference type="Rhea" id="RHEA:18629"/>
        <dbReference type="ChEBI" id="CHEBI:15378"/>
        <dbReference type="ChEBI" id="CHEBI:30616"/>
        <dbReference type="ChEBI" id="CHEBI:57540"/>
        <dbReference type="ChEBI" id="CHEBI:58349"/>
        <dbReference type="ChEBI" id="CHEBI:456216"/>
        <dbReference type="EC" id="2.7.1.23"/>
    </reaction>
</comment>
<dbReference type="PANTHER" id="PTHR20275:SF0">
    <property type="entry name" value="NAD KINASE"/>
    <property type="match status" value="1"/>
</dbReference>
<dbReference type="SUPFAM" id="SSF111331">
    <property type="entry name" value="NAD kinase/diacylglycerol kinase-like"/>
    <property type="match status" value="1"/>
</dbReference>
<dbReference type="PANTHER" id="PTHR20275">
    <property type="entry name" value="NAD KINASE"/>
    <property type="match status" value="1"/>
</dbReference>
<dbReference type="Proteomes" id="UP000000483">
    <property type="component" value="Chromosome"/>
</dbReference>
<dbReference type="InterPro" id="IPR017438">
    <property type="entry name" value="ATP-NAD_kinase_N"/>
</dbReference>
<dbReference type="Pfam" id="PF20143">
    <property type="entry name" value="NAD_kinase_C"/>
    <property type="match status" value="1"/>
</dbReference>
<dbReference type="eggNOG" id="COG0061">
    <property type="taxonomic scope" value="Bacteria"/>
</dbReference>
<dbReference type="GO" id="GO:0005737">
    <property type="term" value="C:cytoplasm"/>
    <property type="evidence" value="ECO:0007669"/>
    <property type="project" value="UniProtKB-SubCell"/>
</dbReference>
<evidence type="ECO:0000256" key="3">
    <source>
        <dbReference type="ARBA" id="ARBA00022777"/>
    </source>
</evidence>
<evidence type="ECO:0000256" key="7">
    <source>
        <dbReference type="ARBA" id="ARBA00047925"/>
    </source>
</evidence>
<feature type="binding site" evidence="8">
    <location>
        <begin position="134"/>
        <end position="135"/>
    </location>
    <ligand>
        <name>NAD(+)</name>
        <dbReference type="ChEBI" id="CHEBI:57540"/>
    </ligand>
</feature>
<dbReference type="STRING" id="880072.Desac_2428"/>
<comment type="cofactor">
    <cofactor evidence="8">
        <name>a divalent metal cation</name>
        <dbReference type="ChEBI" id="CHEBI:60240"/>
    </cofactor>
</comment>
<comment type="function">
    <text evidence="8">Involved in the regulation of the intracellular balance of NAD and NADP, and is a key enzyme in the biosynthesis of NADP. Catalyzes specifically the phosphorylation on 2'-hydroxyl of the adenosine moiety of NAD to yield NADP.</text>
</comment>
<dbReference type="HAMAP" id="MF_00361">
    <property type="entry name" value="NAD_kinase"/>
    <property type="match status" value="1"/>
</dbReference>
<dbReference type="EC" id="2.7.1.23" evidence="8"/>
<dbReference type="GO" id="GO:0006741">
    <property type="term" value="P:NADP+ biosynthetic process"/>
    <property type="evidence" value="ECO:0007669"/>
    <property type="project" value="UniProtKB-UniRule"/>
</dbReference>
<dbReference type="GO" id="GO:0046872">
    <property type="term" value="F:metal ion binding"/>
    <property type="evidence" value="ECO:0007669"/>
    <property type="project" value="UniProtKB-UniRule"/>
</dbReference>
<keyword evidence="5 8" id="KW-0521">NADP</keyword>
<gene>
    <name evidence="8" type="primary">nadK</name>
    <name evidence="9" type="ordered locus">Desac_2428</name>
</gene>
<evidence type="ECO:0000313" key="9">
    <source>
        <dbReference type="EMBL" id="AEB10249.1"/>
    </source>
</evidence>
<keyword evidence="6 8" id="KW-0520">NAD</keyword>
<accession>F2NDH3</accession>
<keyword evidence="8" id="KW-0963">Cytoplasm</keyword>
<evidence type="ECO:0000313" key="10">
    <source>
        <dbReference type="Proteomes" id="UP000000483"/>
    </source>
</evidence>
<reference evidence="9 10" key="1">
    <citation type="journal article" date="2011" name="Stand. Genomic Sci.">
        <title>Complete genome sequence of the acetate-degrading sulfate reducer Desulfobacca acetoxidans type strain (ASRB2).</title>
        <authorList>
            <person name="Goker M."/>
            <person name="Teshima H."/>
            <person name="Lapidus A."/>
            <person name="Nolan M."/>
            <person name="Lucas S."/>
            <person name="Hammon N."/>
            <person name="Deshpande S."/>
            <person name="Cheng J.F."/>
            <person name="Tapia R."/>
            <person name="Han C."/>
            <person name="Goodwin L."/>
            <person name="Pitluck S."/>
            <person name="Huntemann M."/>
            <person name="Liolios K."/>
            <person name="Ivanova N."/>
            <person name="Pagani I."/>
            <person name="Mavromatis K."/>
            <person name="Ovchinikova G."/>
            <person name="Pati A."/>
            <person name="Chen A."/>
            <person name="Palaniappan K."/>
            <person name="Land M."/>
            <person name="Hauser L."/>
            <person name="Brambilla E.M."/>
            <person name="Rohde M."/>
            <person name="Spring S."/>
            <person name="Detter J.C."/>
            <person name="Woyke T."/>
            <person name="Bristow J."/>
            <person name="Eisen J.A."/>
            <person name="Markowitz V."/>
            <person name="Hugenholtz P."/>
            <person name="Kyrpides N.C."/>
            <person name="Klenk H.P."/>
        </authorList>
    </citation>
    <scope>NUCLEOTIDE SEQUENCE [LARGE SCALE GENOMIC DNA]</scope>
    <source>
        <strain evidence="10">ATCC 700848 / DSM 11109 / ASRB2</strain>
    </source>
</reference>
<dbReference type="InterPro" id="IPR002504">
    <property type="entry name" value="NADK"/>
</dbReference>
<keyword evidence="10" id="KW-1185">Reference proteome</keyword>
<sequence>MIQHISIVVKKNASAVQAGEALQSWLAARNVRSNLLLNEPEPDIPPLPEQTEVIVVFGGDGTLLSAGRHYGRHGAPILGVNVGGLGFITAIGLEKLYPILEKILHHDFQVEERMLLTGTVIRQGEVFCRQSVLNDVVINKGALARIVELKTYIDNEYLTTYRADGLIVSTPTGSTAYTLGAGGPIVFPTLQAITLIPICPFTLTNRPLILPDGFSISVVLDDRSRDVYLTFDGQVGLALQPQDIVEIKKADGAINLIKSPYKSYFEILRTKLRWGEM</sequence>
<dbReference type="KEGG" id="dao:Desac_2428"/>
<feature type="binding site" evidence="8">
    <location>
        <position position="162"/>
    </location>
    <ligand>
        <name>NAD(+)</name>
        <dbReference type="ChEBI" id="CHEBI:57540"/>
    </ligand>
</feature>
<dbReference type="GO" id="GO:0003951">
    <property type="term" value="F:NAD+ kinase activity"/>
    <property type="evidence" value="ECO:0007669"/>
    <property type="project" value="UniProtKB-UniRule"/>
</dbReference>
<evidence type="ECO:0000256" key="8">
    <source>
        <dbReference type="HAMAP-Rule" id="MF_00361"/>
    </source>
</evidence>
<dbReference type="Pfam" id="PF01513">
    <property type="entry name" value="NAD_kinase"/>
    <property type="match status" value="1"/>
</dbReference>
<comment type="similarity">
    <text evidence="8">Belongs to the NAD kinase family.</text>
</comment>
<feature type="binding site" evidence="8">
    <location>
        <position position="234"/>
    </location>
    <ligand>
        <name>NAD(+)</name>
        <dbReference type="ChEBI" id="CHEBI:57540"/>
    </ligand>
</feature>
<evidence type="ECO:0000256" key="4">
    <source>
        <dbReference type="ARBA" id="ARBA00022840"/>
    </source>
</evidence>
<comment type="subcellular location">
    <subcellularLocation>
        <location evidence="8">Cytoplasm</location>
    </subcellularLocation>
</comment>
<reference evidence="10" key="2">
    <citation type="submission" date="2011-03" db="EMBL/GenBank/DDBJ databases">
        <title>The complete genome of Desulfobacca acetoxidans DSM 11109.</title>
        <authorList>
            <consortium name="US DOE Joint Genome Institute (JGI-PGF)"/>
            <person name="Lucas S."/>
            <person name="Copeland A."/>
            <person name="Lapidus A."/>
            <person name="Bruce D."/>
            <person name="Goodwin L."/>
            <person name="Pitluck S."/>
            <person name="Peters L."/>
            <person name="Kyrpides N."/>
            <person name="Mavromatis K."/>
            <person name="Ivanova N."/>
            <person name="Ovchinnikova G."/>
            <person name="Teshima H."/>
            <person name="Detter J.C."/>
            <person name="Han C."/>
            <person name="Land M."/>
            <person name="Hauser L."/>
            <person name="Markowitz V."/>
            <person name="Cheng J.-F."/>
            <person name="Hugenholtz P."/>
            <person name="Woyke T."/>
            <person name="Wu D."/>
            <person name="Spring S."/>
            <person name="Schueler E."/>
            <person name="Brambilla E."/>
            <person name="Klenk H.-P."/>
            <person name="Eisen J.A."/>
        </authorList>
    </citation>
    <scope>NUCLEOTIDE SEQUENCE [LARGE SCALE GENOMIC DNA]</scope>
    <source>
        <strain evidence="10">ATCC 700848 / DSM 11109 / ASRB2</strain>
    </source>
</reference>
<evidence type="ECO:0000256" key="5">
    <source>
        <dbReference type="ARBA" id="ARBA00022857"/>
    </source>
</evidence>
<keyword evidence="2 8" id="KW-0547">Nucleotide-binding</keyword>
<evidence type="ECO:0000256" key="2">
    <source>
        <dbReference type="ARBA" id="ARBA00022741"/>
    </source>
</evidence>
<dbReference type="AlphaFoldDB" id="F2NDH3"/>
<dbReference type="GO" id="GO:0005524">
    <property type="term" value="F:ATP binding"/>
    <property type="evidence" value="ECO:0007669"/>
    <property type="project" value="UniProtKB-KW"/>
</dbReference>
<comment type="caution">
    <text evidence="8">Lacks conserved residue(s) required for the propagation of feature annotation.</text>
</comment>
<dbReference type="Gene3D" id="2.60.200.30">
    <property type="entry name" value="Probable inorganic polyphosphate/atp-NAD kinase, domain 2"/>
    <property type="match status" value="1"/>
</dbReference>
<feature type="binding site" evidence="8">
    <location>
        <begin position="60"/>
        <end position="61"/>
    </location>
    <ligand>
        <name>NAD(+)</name>
        <dbReference type="ChEBI" id="CHEBI:57540"/>
    </ligand>
</feature>
<dbReference type="EMBL" id="CP002629">
    <property type="protein sequence ID" value="AEB10249.1"/>
    <property type="molecule type" value="Genomic_DNA"/>
</dbReference>